<gene>
    <name evidence="2" type="ORF">DL546_008269</name>
</gene>
<keyword evidence="3" id="KW-1185">Reference proteome</keyword>
<protein>
    <recommendedName>
        <fullName evidence="4">Fungal N-terminal domain-containing protein</fullName>
    </recommendedName>
</protein>
<reference evidence="2 3" key="1">
    <citation type="submission" date="2018-08" db="EMBL/GenBank/DDBJ databases">
        <title>Draft genome of the lignicolous fungus Coniochaeta pulveracea.</title>
        <authorList>
            <person name="Borstlap C.J."/>
            <person name="De Witt R.N."/>
            <person name="Botha A."/>
            <person name="Volschenk H."/>
        </authorList>
    </citation>
    <scope>NUCLEOTIDE SEQUENCE [LARGE SCALE GENOMIC DNA]</scope>
    <source>
        <strain evidence="2 3">CAB683</strain>
    </source>
</reference>
<organism evidence="2 3">
    <name type="scientific">Coniochaeta pulveracea</name>
    <dbReference type="NCBI Taxonomy" id="177199"/>
    <lineage>
        <taxon>Eukaryota</taxon>
        <taxon>Fungi</taxon>
        <taxon>Dikarya</taxon>
        <taxon>Ascomycota</taxon>
        <taxon>Pezizomycotina</taxon>
        <taxon>Sordariomycetes</taxon>
        <taxon>Sordariomycetidae</taxon>
        <taxon>Coniochaetales</taxon>
        <taxon>Coniochaetaceae</taxon>
        <taxon>Coniochaeta</taxon>
    </lineage>
</organism>
<evidence type="ECO:0000313" key="2">
    <source>
        <dbReference type="EMBL" id="RKU47843.1"/>
    </source>
</evidence>
<feature type="coiled-coil region" evidence="1">
    <location>
        <begin position="141"/>
        <end position="175"/>
    </location>
</feature>
<dbReference type="EMBL" id="QVQW01000007">
    <property type="protein sequence ID" value="RKU47843.1"/>
    <property type="molecule type" value="Genomic_DNA"/>
</dbReference>
<evidence type="ECO:0000313" key="3">
    <source>
        <dbReference type="Proteomes" id="UP000275385"/>
    </source>
</evidence>
<dbReference type="STRING" id="177199.A0A420YIY6"/>
<evidence type="ECO:0008006" key="4">
    <source>
        <dbReference type="Google" id="ProtNLM"/>
    </source>
</evidence>
<sequence>MAEVIGLISAIGGIAAAGIKVAKVVYALADELGTAGKQVRTLAADTRALSWVLKELNGRLQRMSSIPRDGIKVAHDAAMLIKDEIDGIGEIVKPLISEEGQRMSKKQKAKWIFTKSQITTRQTALNSHKATLSLVLDTLKLIEGQTDAEGLEEEIEHAESEVKHIKTNFEDAERTDLVLEKAYCALQVHTQQKTLQTTAGGGNEQQIVLHGTTSEDVENHDSNALVTLTALISHLDSNNEDTASEAAHQLFLKRHLAIVLYEDIHRRADWEQGLFTVNPQTQGITNQILHKA</sequence>
<dbReference type="AlphaFoldDB" id="A0A420YIY6"/>
<dbReference type="OrthoDB" id="1394818at2759"/>
<dbReference type="Proteomes" id="UP000275385">
    <property type="component" value="Unassembled WGS sequence"/>
</dbReference>
<accession>A0A420YIY6</accession>
<comment type="caution">
    <text evidence="2">The sequence shown here is derived from an EMBL/GenBank/DDBJ whole genome shotgun (WGS) entry which is preliminary data.</text>
</comment>
<name>A0A420YIY6_9PEZI</name>
<proteinExistence type="predicted"/>
<evidence type="ECO:0000256" key="1">
    <source>
        <dbReference type="SAM" id="Coils"/>
    </source>
</evidence>
<keyword evidence="1" id="KW-0175">Coiled coil</keyword>